<dbReference type="CDD" id="cd02440">
    <property type="entry name" value="AdoMet_MTases"/>
    <property type="match status" value="1"/>
</dbReference>
<evidence type="ECO:0000256" key="4">
    <source>
        <dbReference type="ARBA" id="ARBA00022694"/>
    </source>
</evidence>
<feature type="binding site" evidence="5">
    <location>
        <position position="299"/>
    </location>
    <ligand>
        <name>S-adenosyl-L-methionine</name>
        <dbReference type="ChEBI" id="CHEBI:59789"/>
    </ligand>
</feature>
<proteinExistence type="inferred from homology"/>
<dbReference type="EMBL" id="CAJHOE010000001">
    <property type="protein sequence ID" value="CAD7287170.1"/>
    <property type="molecule type" value="Genomic_DNA"/>
</dbReference>
<dbReference type="Proteomes" id="UP000789359">
    <property type="component" value="Unassembled WGS sequence"/>
</dbReference>
<accession>A0ABM8Q2T9</accession>
<keyword evidence="4" id="KW-0819">tRNA processing</keyword>
<dbReference type="Gene3D" id="3.40.50.150">
    <property type="entry name" value="Vaccinia Virus protein VP39"/>
    <property type="match status" value="1"/>
</dbReference>
<sequence>MNCTHFDECGSCVLGGSYEEQKALKIDKISSDFAEFYDGKLEFFASSEKNYRIRAEFGIWHDRYDIYYTMHAKQKGCKIFINECPKVAKPIAKLMPDVLKNLQSNEMLKTRLFGVEFLACTSGVLLTLLYHKKLDENFQNELKVFASKLNITALARSRGQKILSDELSLIDELEIDKKIYKLSLSENAFTQPNKAVNEKMISWARSCVQNSSDLLELYCGHGNFTIPLSSCFTRVLATEISKSSILNATKNCELNDINNVLFLRMSADELMSAFKKEREFNRLKGLDLFSYNFSHILVDPPRAGLEDSVINFIKKYENIIYISCNPQTLKDNLRELSATHEIVKFAIFDQFAHTNHIECGVLLRAKRAF</sequence>
<dbReference type="InterPro" id="IPR029063">
    <property type="entry name" value="SAM-dependent_MTases_sf"/>
</dbReference>
<reference evidence="7 8" key="1">
    <citation type="submission" date="2020-11" db="EMBL/GenBank/DDBJ databases">
        <authorList>
            <person name="Peeters C."/>
        </authorList>
    </citation>
    <scope>NUCLEOTIDE SEQUENCE [LARGE SCALE GENOMIC DNA]</scope>
    <source>
        <strain evidence="7 8">LMG 8286</strain>
    </source>
</reference>
<feature type="active site" description="Nucleophile" evidence="5">
    <location>
        <position position="324"/>
    </location>
</feature>
<feature type="active site" evidence="6">
    <location>
        <position position="324"/>
    </location>
</feature>
<evidence type="ECO:0000313" key="7">
    <source>
        <dbReference type="EMBL" id="CAD7287170.1"/>
    </source>
</evidence>
<dbReference type="EC" id="2.1.1.-" evidence="7"/>
<evidence type="ECO:0000313" key="8">
    <source>
        <dbReference type="Proteomes" id="UP000789359"/>
    </source>
</evidence>
<dbReference type="Pfam" id="PF05958">
    <property type="entry name" value="tRNA_U5-meth_tr"/>
    <property type="match status" value="1"/>
</dbReference>
<dbReference type="PROSITE" id="PS51687">
    <property type="entry name" value="SAM_MT_RNA_M5U"/>
    <property type="match status" value="1"/>
</dbReference>
<dbReference type="PANTHER" id="PTHR47790:SF2">
    <property type="entry name" value="TRNA_TMRNA (URACIL-C(5))-METHYLTRANSFERASE"/>
    <property type="match status" value="1"/>
</dbReference>
<dbReference type="InterPro" id="IPR011869">
    <property type="entry name" value="TrmA_MeTrfase"/>
</dbReference>
<dbReference type="InterPro" id="IPR030390">
    <property type="entry name" value="MeTrfase_TrmA_AS"/>
</dbReference>
<dbReference type="HAMAP" id="MF_01011">
    <property type="entry name" value="RNA_methyltr_TrmA"/>
    <property type="match status" value="1"/>
</dbReference>
<dbReference type="InterPro" id="IPR010280">
    <property type="entry name" value="U5_MeTrfase_fam"/>
</dbReference>
<name>A0ABM8Q2T9_9BACT</name>
<dbReference type="SUPFAM" id="SSF53335">
    <property type="entry name" value="S-adenosyl-L-methionine-dependent methyltransferases"/>
    <property type="match status" value="1"/>
</dbReference>
<dbReference type="Gene3D" id="2.40.50.1070">
    <property type="match status" value="1"/>
</dbReference>
<keyword evidence="1 5" id="KW-0489">Methyltransferase</keyword>
<feature type="binding site" evidence="5">
    <location>
        <position position="239"/>
    </location>
    <ligand>
        <name>S-adenosyl-L-methionine</name>
        <dbReference type="ChEBI" id="CHEBI:59789"/>
    </ligand>
</feature>
<dbReference type="PANTHER" id="PTHR47790">
    <property type="entry name" value="TRNA/TMRNA (URACIL-C(5))-METHYLTRANSFERASE"/>
    <property type="match status" value="1"/>
</dbReference>
<gene>
    <name evidence="7" type="primary">trmA</name>
    <name evidence="7" type="ORF">LMG8286_00801</name>
</gene>
<dbReference type="GO" id="GO:0008168">
    <property type="term" value="F:methyltransferase activity"/>
    <property type="evidence" value="ECO:0007669"/>
    <property type="project" value="UniProtKB-KW"/>
</dbReference>
<keyword evidence="3 5" id="KW-0949">S-adenosyl-L-methionine</keyword>
<organism evidence="7 8">
    <name type="scientific">Campylobacter suis</name>
    <dbReference type="NCBI Taxonomy" id="2790657"/>
    <lineage>
        <taxon>Bacteria</taxon>
        <taxon>Pseudomonadati</taxon>
        <taxon>Campylobacterota</taxon>
        <taxon>Epsilonproteobacteria</taxon>
        <taxon>Campylobacterales</taxon>
        <taxon>Campylobacteraceae</taxon>
        <taxon>Campylobacter</taxon>
    </lineage>
</organism>
<dbReference type="NCBIfam" id="TIGR02143">
    <property type="entry name" value="trmA_only"/>
    <property type="match status" value="1"/>
</dbReference>
<comment type="similarity">
    <text evidence="5">Belongs to the class I-like SAM-binding methyltransferase superfamily. RNA M5U methyltransferase family.</text>
</comment>
<evidence type="ECO:0000256" key="2">
    <source>
        <dbReference type="ARBA" id="ARBA00022679"/>
    </source>
</evidence>
<evidence type="ECO:0000256" key="3">
    <source>
        <dbReference type="ARBA" id="ARBA00022691"/>
    </source>
</evidence>
<keyword evidence="8" id="KW-1185">Reference proteome</keyword>
<dbReference type="GO" id="GO:0032259">
    <property type="term" value="P:methylation"/>
    <property type="evidence" value="ECO:0007669"/>
    <property type="project" value="UniProtKB-KW"/>
</dbReference>
<comment type="caution">
    <text evidence="7">The sequence shown here is derived from an EMBL/GenBank/DDBJ whole genome shotgun (WGS) entry which is preliminary data.</text>
</comment>
<keyword evidence="2 5" id="KW-0808">Transferase</keyword>
<feature type="binding site" evidence="5">
    <location>
        <position position="218"/>
    </location>
    <ligand>
        <name>S-adenosyl-L-methionine</name>
        <dbReference type="ChEBI" id="CHEBI:59789"/>
    </ligand>
</feature>
<dbReference type="PROSITE" id="PS01230">
    <property type="entry name" value="TRMA_1"/>
    <property type="match status" value="1"/>
</dbReference>
<feature type="binding site" evidence="5">
    <location>
        <position position="191"/>
    </location>
    <ligand>
        <name>S-adenosyl-L-methionine</name>
        <dbReference type="ChEBI" id="CHEBI:59789"/>
    </ligand>
</feature>
<protein>
    <submittedName>
        <fullName evidence="7">tRNA/tmRNA (Uracil-C(5))-methyltransferase</fullName>
        <ecNumber evidence="7">2.1.1.-</ecNumber>
    </submittedName>
</protein>
<evidence type="ECO:0000256" key="1">
    <source>
        <dbReference type="ARBA" id="ARBA00022603"/>
    </source>
</evidence>
<dbReference type="RefSeq" id="WP_230056561.1">
    <property type="nucleotide sequence ID" value="NZ_CAJHOE010000001.1"/>
</dbReference>
<evidence type="ECO:0000256" key="5">
    <source>
        <dbReference type="PROSITE-ProRule" id="PRU01024"/>
    </source>
</evidence>
<evidence type="ECO:0000256" key="6">
    <source>
        <dbReference type="PROSITE-ProRule" id="PRU10015"/>
    </source>
</evidence>